<evidence type="ECO:0000256" key="1">
    <source>
        <dbReference type="SAM" id="MobiDB-lite"/>
    </source>
</evidence>
<dbReference type="AlphaFoldDB" id="A0A1A8CXN1"/>
<evidence type="ECO:0000313" key="2">
    <source>
        <dbReference type="EMBL" id="SBP83590.1"/>
    </source>
</evidence>
<feature type="non-terminal residue" evidence="2">
    <location>
        <position position="74"/>
    </location>
</feature>
<proteinExistence type="predicted"/>
<gene>
    <name evidence="2" type="primary">Nfu_g_1_014942</name>
</gene>
<feature type="region of interest" description="Disordered" evidence="1">
    <location>
        <begin position="43"/>
        <end position="74"/>
    </location>
</feature>
<reference evidence="2" key="2">
    <citation type="submission" date="2016-06" db="EMBL/GenBank/DDBJ databases">
        <title>The genome of a short-lived fish provides insights into sex chromosome evolution and the genetic control of aging.</title>
        <authorList>
            <person name="Reichwald K."/>
            <person name="Felder M."/>
            <person name="Petzold A."/>
            <person name="Koch P."/>
            <person name="Groth M."/>
            <person name="Platzer M."/>
        </authorList>
    </citation>
    <scope>NUCLEOTIDE SEQUENCE</scope>
    <source>
        <tissue evidence="2">Brain</tissue>
    </source>
</reference>
<accession>A0A1A8CXN1</accession>
<protein>
    <submittedName>
        <fullName evidence="2">Uncharacterized protein</fullName>
    </submittedName>
</protein>
<sequence length="74" mass="7730">PPAEVLPRCTPEIRPVADYHQPVLGPRGVIYGVLQGHATQTLAAAARANESPDPGAEEAEQGHRAERPGTPAAD</sequence>
<organism evidence="2">
    <name type="scientific">Nothobranchius kadleci</name>
    <name type="common">African annual killifish</name>
    <dbReference type="NCBI Taxonomy" id="1051664"/>
    <lineage>
        <taxon>Eukaryota</taxon>
        <taxon>Metazoa</taxon>
        <taxon>Chordata</taxon>
        <taxon>Craniata</taxon>
        <taxon>Vertebrata</taxon>
        <taxon>Euteleostomi</taxon>
        <taxon>Actinopterygii</taxon>
        <taxon>Neopterygii</taxon>
        <taxon>Teleostei</taxon>
        <taxon>Neoteleostei</taxon>
        <taxon>Acanthomorphata</taxon>
        <taxon>Ovalentaria</taxon>
        <taxon>Atherinomorphae</taxon>
        <taxon>Cyprinodontiformes</taxon>
        <taxon>Nothobranchiidae</taxon>
        <taxon>Nothobranchius</taxon>
    </lineage>
</organism>
<dbReference type="EMBL" id="HADZ01019649">
    <property type="protein sequence ID" value="SBP83590.1"/>
    <property type="molecule type" value="Transcribed_RNA"/>
</dbReference>
<feature type="non-terminal residue" evidence="2">
    <location>
        <position position="1"/>
    </location>
</feature>
<name>A0A1A8CXN1_NOTKA</name>
<reference evidence="2" key="1">
    <citation type="submission" date="2016-05" db="EMBL/GenBank/DDBJ databases">
        <authorList>
            <person name="Lavstsen T."/>
            <person name="Jespersen J.S."/>
        </authorList>
    </citation>
    <scope>NUCLEOTIDE SEQUENCE</scope>
    <source>
        <tissue evidence="2">Brain</tissue>
    </source>
</reference>